<dbReference type="NCBIfam" id="TIGR01488">
    <property type="entry name" value="HAD-SF-IB"/>
    <property type="match status" value="1"/>
</dbReference>
<sequence>MSKQVEKQLIVFDFDWSLADQDSDRWIFEVLAPEIRRKIKNKSSEYYWTDLVAEGLRELHEQGGTREEIEGALRIMPFHPAMIRGVKTLKAAEKPQTTFLCLSSANSVFISTILESKGLQDLFTEIVTNPAEWDPSGLLKLRRHVDPNGPQHNCPVNCSVNICKGEELDAFLKRQDTVYDRIIYVGDGSNDFCPVLRLRSQDMVLCRRYRGLEHRIAEEGERAGLKCQVRYWAGAWEVEEIFKQLPGVVESGQRATPYVRDANDPAFVWQEPGPLKAYNVGIVNHTVESLYEAD</sequence>
<reference evidence="7" key="1">
    <citation type="journal article" date="2022" name="New Phytol.">
        <title>Evolutionary transition to the ectomycorrhizal habit in the genomes of a hyperdiverse lineage of mushroom-forming fungi.</title>
        <authorList>
            <person name="Looney B."/>
            <person name="Miyauchi S."/>
            <person name="Morin E."/>
            <person name="Drula E."/>
            <person name="Courty P.E."/>
            <person name="Kohler A."/>
            <person name="Kuo A."/>
            <person name="LaButti K."/>
            <person name="Pangilinan J."/>
            <person name="Lipzen A."/>
            <person name="Riley R."/>
            <person name="Andreopoulos W."/>
            <person name="He G."/>
            <person name="Johnson J."/>
            <person name="Nolan M."/>
            <person name="Tritt A."/>
            <person name="Barry K.W."/>
            <person name="Grigoriev I.V."/>
            <person name="Nagy L.G."/>
            <person name="Hibbett D."/>
            <person name="Henrissat B."/>
            <person name="Matheny P.B."/>
            <person name="Labbe J."/>
            <person name="Martin F.M."/>
        </authorList>
    </citation>
    <scope>NUCLEOTIDE SEQUENCE</scope>
    <source>
        <strain evidence="7">BPL690</strain>
    </source>
</reference>
<accession>A0AAD4M7Y6</accession>
<evidence type="ECO:0000313" key="8">
    <source>
        <dbReference type="Proteomes" id="UP001203297"/>
    </source>
</evidence>
<dbReference type="PANTHER" id="PTHR20889:SF12">
    <property type="entry name" value="LP01149P"/>
    <property type="match status" value="1"/>
</dbReference>
<keyword evidence="2 6" id="KW-0479">Metal-binding</keyword>
<dbReference type="InterPro" id="IPR036412">
    <property type="entry name" value="HAD-like_sf"/>
</dbReference>
<feature type="active site" description="Nucleophile" evidence="5">
    <location>
        <position position="13"/>
    </location>
</feature>
<evidence type="ECO:0000256" key="3">
    <source>
        <dbReference type="ARBA" id="ARBA00022801"/>
    </source>
</evidence>
<comment type="caution">
    <text evidence="7">The sequence shown here is derived from an EMBL/GenBank/DDBJ whole genome shotgun (WGS) entry which is preliminary data.</text>
</comment>
<dbReference type="InterPro" id="IPR006384">
    <property type="entry name" value="HAD_hydro_PyrdxlP_Pase-like"/>
</dbReference>
<dbReference type="Pfam" id="PF06888">
    <property type="entry name" value="Put_Phosphatase"/>
    <property type="match status" value="1"/>
</dbReference>
<keyword evidence="8" id="KW-1185">Reference proteome</keyword>
<evidence type="ECO:0000313" key="7">
    <source>
        <dbReference type="EMBL" id="KAI0305447.1"/>
    </source>
</evidence>
<feature type="binding site" evidence="6">
    <location>
        <position position="187"/>
    </location>
    <ligand>
        <name>Mg(2+)</name>
        <dbReference type="ChEBI" id="CHEBI:18420"/>
    </ligand>
</feature>
<gene>
    <name evidence="7" type="ORF">B0F90DRAFT_1910583</name>
</gene>
<dbReference type="PIRSF" id="PIRSF031051">
    <property type="entry name" value="PyrdxlP_Pase_PHOSPHO2"/>
    <property type="match status" value="1"/>
</dbReference>
<dbReference type="InterPro" id="IPR023214">
    <property type="entry name" value="HAD_sf"/>
</dbReference>
<dbReference type="Proteomes" id="UP001203297">
    <property type="component" value="Unassembled WGS sequence"/>
</dbReference>
<dbReference type="EMBL" id="WTXG01000005">
    <property type="protein sequence ID" value="KAI0305447.1"/>
    <property type="molecule type" value="Genomic_DNA"/>
</dbReference>
<dbReference type="InterPro" id="IPR016965">
    <property type="entry name" value="Pase_PHOSPHO-typ"/>
</dbReference>
<evidence type="ECO:0000256" key="6">
    <source>
        <dbReference type="PIRSR" id="PIRSR031051-3"/>
    </source>
</evidence>
<evidence type="ECO:0000256" key="1">
    <source>
        <dbReference type="ARBA" id="ARBA00001946"/>
    </source>
</evidence>
<protein>
    <submittedName>
        <fullName evidence="7">Phosphatase phospho-type</fullName>
    </submittedName>
</protein>
<proteinExistence type="predicted"/>
<dbReference type="GO" id="GO:0016791">
    <property type="term" value="F:phosphatase activity"/>
    <property type="evidence" value="ECO:0007669"/>
    <property type="project" value="InterPro"/>
</dbReference>
<dbReference type="SUPFAM" id="SSF56784">
    <property type="entry name" value="HAD-like"/>
    <property type="match status" value="1"/>
</dbReference>
<feature type="binding site" evidence="6">
    <location>
        <position position="13"/>
    </location>
    <ligand>
        <name>Mg(2+)</name>
        <dbReference type="ChEBI" id="CHEBI:18420"/>
    </ligand>
</feature>
<comment type="cofactor">
    <cofactor evidence="1 6">
        <name>Mg(2+)</name>
        <dbReference type="ChEBI" id="CHEBI:18420"/>
    </cofactor>
</comment>
<evidence type="ECO:0000256" key="4">
    <source>
        <dbReference type="ARBA" id="ARBA00022842"/>
    </source>
</evidence>
<keyword evidence="4 6" id="KW-0460">Magnesium</keyword>
<dbReference type="Gene3D" id="3.40.50.1000">
    <property type="entry name" value="HAD superfamily/HAD-like"/>
    <property type="match status" value="1"/>
</dbReference>
<feature type="binding site" evidence="6">
    <location>
        <position position="15"/>
    </location>
    <ligand>
        <name>Mg(2+)</name>
        <dbReference type="ChEBI" id="CHEBI:18420"/>
    </ligand>
</feature>
<keyword evidence="3" id="KW-0378">Hydrolase</keyword>
<feature type="active site" description="Proton donor" evidence="5">
    <location>
        <position position="15"/>
    </location>
</feature>
<dbReference type="GO" id="GO:0046872">
    <property type="term" value="F:metal ion binding"/>
    <property type="evidence" value="ECO:0007669"/>
    <property type="project" value="UniProtKB-KW"/>
</dbReference>
<dbReference type="PANTHER" id="PTHR20889">
    <property type="entry name" value="PHOSPHATASE, ORPHAN 1, 2"/>
    <property type="match status" value="1"/>
</dbReference>
<evidence type="ECO:0000256" key="2">
    <source>
        <dbReference type="ARBA" id="ARBA00022723"/>
    </source>
</evidence>
<organism evidence="7 8">
    <name type="scientific">Multifurca ochricompacta</name>
    <dbReference type="NCBI Taxonomy" id="376703"/>
    <lineage>
        <taxon>Eukaryota</taxon>
        <taxon>Fungi</taxon>
        <taxon>Dikarya</taxon>
        <taxon>Basidiomycota</taxon>
        <taxon>Agaricomycotina</taxon>
        <taxon>Agaricomycetes</taxon>
        <taxon>Russulales</taxon>
        <taxon>Russulaceae</taxon>
        <taxon>Multifurca</taxon>
    </lineage>
</organism>
<dbReference type="NCBIfam" id="TIGR01489">
    <property type="entry name" value="DKMTPPase-SF"/>
    <property type="match status" value="1"/>
</dbReference>
<name>A0AAD4M7Y6_9AGAM</name>
<evidence type="ECO:0000256" key="5">
    <source>
        <dbReference type="PIRSR" id="PIRSR031051-1"/>
    </source>
</evidence>
<dbReference type="AlphaFoldDB" id="A0AAD4M7Y6"/>